<dbReference type="Gene3D" id="3.90.1150.10">
    <property type="entry name" value="Aspartate Aminotransferase, domain 1"/>
    <property type="match status" value="1"/>
</dbReference>
<dbReference type="Proteomes" id="UP000654345">
    <property type="component" value="Unassembled WGS sequence"/>
</dbReference>
<protein>
    <recommendedName>
        <fullName evidence="5">Acetylornithine aminotransferase</fullName>
        <shortName evidence="5">ACOAT</shortName>
        <ecNumber evidence="5">2.6.1.11</ecNumber>
    </recommendedName>
</protein>
<dbReference type="NCBIfam" id="NF002325">
    <property type="entry name" value="PRK01278.1"/>
    <property type="match status" value="1"/>
</dbReference>
<keyword evidence="5" id="KW-0055">Arginine biosynthesis</keyword>
<feature type="binding site" evidence="5">
    <location>
        <position position="283"/>
    </location>
    <ligand>
        <name>N(2)-acetyl-L-ornithine</name>
        <dbReference type="ChEBI" id="CHEBI:57805"/>
    </ligand>
</feature>
<dbReference type="SUPFAM" id="SSF53383">
    <property type="entry name" value="PLP-dependent transferases"/>
    <property type="match status" value="1"/>
</dbReference>
<comment type="subcellular location">
    <subcellularLocation>
        <location evidence="5">Cytoplasm</location>
    </subcellularLocation>
</comment>
<evidence type="ECO:0000256" key="4">
    <source>
        <dbReference type="ARBA" id="ARBA00022898"/>
    </source>
</evidence>
<dbReference type="HAMAP" id="MF_01107">
    <property type="entry name" value="ArgD_aminotrans_3"/>
    <property type="match status" value="1"/>
</dbReference>
<feature type="binding site" evidence="5">
    <location>
        <position position="142"/>
    </location>
    <ligand>
        <name>pyridoxal 5'-phosphate</name>
        <dbReference type="ChEBI" id="CHEBI:597326"/>
    </ligand>
</feature>
<dbReference type="InterPro" id="IPR015422">
    <property type="entry name" value="PyrdxlP-dep_Trfase_small"/>
</dbReference>
<dbReference type="InterPro" id="IPR005814">
    <property type="entry name" value="Aminotrans_3"/>
</dbReference>
<dbReference type="RefSeq" id="WP_201371489.1">
    <property type="nucleotide sequence ID" value="NZ_BNJG01000001.1"/>
</dbReference>
<dbReference type="InterPro" id="IPR004636">
    <property type="entry name" value="AcOrn/SuccOrn_fam"/>
</dbReference>
<comment type="miscellaneous">
    <text evidence="5">May also have succinyldiaminopimelate aminotransferase activity, thus carrying out the corresponding step in lysine biosynthesis.</text>
</comment>
<dbReference type="InterPro" id="IPR015421">
    <property type="entry name" value="PyrdxlP-dep_Trfase_major"/>
</dbReference>
<dbReference type="InterPro" id="IPR050103">
    <property type="entry name" value="Class-III_PLP-dep_AT"/>
</dbReference>
<dbReference type="Pfam" id="PF00202">
    <property type="entry name" value="Aminotran_3"/>
    <property type="match status" value="1"/>
</dbReference>
<keyword evidence="5" id="KW-0963">Cytoplasm</keyword>
<feature type="binding site" evidence="5">
    <location>
        <begin position="227"/>
        <end position="230"/>
    </location>
    <ligand>
        <name>pyridoxal 5'-phosphate</name>
        <dbReference type="ChEBI" id="CHEBI:597326"/>
    </ligand>
</feature>
<dbReference type="GO" id="GO:0008483">
    <property type="term" value="F:transaminase activity"/>
    <property type="evidence" value="ECO:0007669"/>
    <property type="project" value="UniProtKB-KW"/>
</dbReference>
<accession>A0ABQ3UQ19</accession>
<comment type="pathway">
    <text evidence="5">Amino-acid biosynthesis; L-arginine biosynthesis; N(2)-acetyl-L-ornithine from L-glutamate: step 4/4.</text>
</comment>
<dbReference type="PIRSF" id="PIRSF000521">
    <property type="entry name" value="Transaminase_4ab_Lys_Orn"/>
    <property type="match status" value="1"/>
</dbReference>
<keyword evidence="4 5" id="KW-0663">Pyridoxal phosphate</keyword>
<dbReference type="EMBL" id="BNJG01000001">
    <property type="protein sequence ID" value="GHO54818.1"/>
    <property type="molecule type" value="Genomic_DNA"/>
</dbReference>
<dbReference type="Gene3D" id="3.40.640.10">
    <property type="entry name" value="Type I PLP-dependent aspartate aminotransferase-like (Major domain)"/>
    <property type="match status" value="1"/>
</dbReference>
<evidence type="ECO:0000313" key="7">
    <source>
        <dbReference type="Proteomes" id="UP000654345"/>
    </source>
</evidence>
<comment type="cofactor">
    <cofactor evidence="5">
        <name>pyridoxal 5'-phosphate</name>
        <dbReference type="ChEBI" id="CHEBI:597326"/>
    </cofactor>
    <text evidence="5">Binds 1 pyridoxal phosphate per subunit.</text>
</comment>
<evidence type="ECO:0000256" key="5">
    <source>
        <dbReference type="HAMAP-Rule" id="MF_01107"/>
    </source>
</evidence>
<feature type="modified residue" description="N6-(pyridoxal phosphate)lysine" evidence="5">
    <location>
        <position position="256"/>
    </location>
</feature>
<sequence>MTTTELQKRDWAALEQKYYQGTFKRLPITLVRGQGARVWDSEGKEYIDFVAGIAVNILGHCHPAIIQAVQEQVTQLVHVSNLYYNVRQIELAEQLAELSGGMRSFFSNSGAEANEGAIKLARKYGRLHRDGAFEIISMERSFHGRTLATTAATGQAAYQASWAPLPDGFKQVPFNDLDAVKAATSAKTVAILVEAVQGEGGIWPASKEFLQGLRQWCDEQNLVLICDEVQAGAGRTGKYFSWEHYDIKPDIVTMAKGLAGGVPIGGMLTGPRTDVFAYGDHGTTFGGNPIACAAGVATIKTIKEQNLLENATKMGAYWDKKFQGLSAKYPHIIDSPRGIGLMRAVNVKHDLAGTIAERALEHGLLLNALGGSTLRMVPPLILTESDLDEAHAILDRSLEEVSKLPAAQQ</sequence>
<feature type="binding site" evidence="5">
    <location>
        <position position="284"/>
    </location>
    <ligand>
        <name>pyridoxal 5'-phosphate</name>
        <dbReference type="ChEBI" id="CHEBI:597326"/>
    </ligand>
</feature>
<keyword evidence="1 5" id="KW-0032">Aminotransferase</keyword>
<evidence type="ECO:0000256" key="1">
    <source>
        <dbReference type="ARBA" id="ARBA00022576"/>
    </source>
</evidence>
<organism evidence="6 7">
    <name type="scientific">Ktedonobacter robiniae</name>
    <dbReference type="NCBI Taxonomy" id="2778365"/>
    <lineage>
        <taxon>Bacteria</taxon>
        <taxon>Bacillati</taxon>
        <taxon>Chloroflexota</taxon>
        <taxon>Ktedonobacteria</taxon>
        <taxon>Ktedonobacterales</taxon>
        <taxon>Ktedonobacteraceae</taxon>
        <taxon>Ktedonobacter</taxon>
    </lineage>
</organism>
<dbReference type="InterPro" id="IPR015424">
    <property type="entry name" value="PyrdxlP-dep_Trfase"/>
</dbReference>
<comment type="similarity">
    <text evidence="5">Belongs to the class-III pyridoxal-phosphate-dependent aminotransferase family. ArgD subfamily.</text>
</comment>
<dbReference type="CDD" id="cd00610">
    <property type="entry name" value="OAT_like"/>
    <property type="match status" value="1"/>
</dbReference>
<dbReference type="PANTHER" id="PTHR11986:SF79">
    <property type="entry name" value="ACETYLORNITHINE AMINOTRANSFERASE, MITOCHONDRIAL"/>
    <property type="match status" value="1"/>
</dbReference>
<feature type="binding site" evidence="5">
    <location>
        <position position="145"/>
    </location>
    <ligand>
        <name>N(2)-acetyl-L-ornithine</name>
        <dbReference type="ChEBI" id="CHEBI:57805"/>
    </ligand>
</feature>
<gene>
    <name evidence="5 6" type="primary">argD</name>
    <name evidence="6" type="ORF">KSB_32930</name>
</gene>
<keyword evidence="7" id="KW-1185">Reference proteome</keyword>
<dbReference type="PANTHER" id="PTHR11986">
    <property type="entry name" value="AMINOTRANSFERASE CLASS III"/>
    <property type="match status" value="1"/>
</dbReference>
<dbReference type="NCBIfam" id="TIGR00707">
    <property type="entry name" value="argD"/>
    <property type="match status" value="1"/>
</dbReference>
<evidence type="ECO:0000313" key="6">
    <source>
        <dbReference type="EMBL" id="GHO54818.1"/>
    </source>
</evidence>
<reference evidence="6 7" key="1">
    <citation type="journal article" date="2021" name="Int. J. Syst. Evol. Microbiol.">
        <title>Reticulibacter mediterranei gen. nov., sp. nov., within the new family Reticulibacteraceae fam. nov., and Ktedonospora formicarum gen. nov., sp. nov., Ktedonobacter robiniae sp. nov., Dictyobacter formicarum sp. nov. and Dictyobacter arantiisoli sp. nov., belonging to the class Ktedonobacteria.</title>
        <authorList>
            <person name="Yabe S."/>
            <person name="Zheng Y."/>
            <person name="Wang C.M."/>
            <person name="Sakai Y."/>
            <person name="Abe K."/>
            <person name="Yokota A."/>
            <person name="Donadio S."/>
            <person name="Cavaletti L."/>
            <person name="Monciardini P."/>
        </authorList>
    </citation>
    <scope>NUCLEOTIDE SEQUENCE [LARGE SCALE GENOMIC DNA]</scope>
    <source>
        <strain evidence="6 7">SOSP1-30</strain>
    </source>
</reference>
<dbReference type="EC" id="2.6.1.11" evidence="5"/>
<dbReference type="PROSITE" id="PS00600">
    <property type="entry name" value="AA_TRANSFER_CLASS_3"/>
    <property type="match status" value="1"/>
</dbReference>
<dbReference type="InterPro" id="IPR049704">
    <property type="entry name" value="Aminotrans_3_PPA_site"/>
</dbReference>
<comment type="subunit">
    <text evidence="5">Homodimer.</text>
</comment>
<evidence type="ECO:0000256" key="2">
    <source>
        <dbReference type="ARBA" id="ARBA00022605"/>
    </source>
</evidence>
<name>A0ABQ3UQ19_9CHLR</name>
<feature type="binding site" evidence="5">
    <location>
        <begin position="110"/>
        <end position="111"/>
    </location>
    <ligand>
        <name>pyridoxal 5'-phosphate</name>
        <dbReference type="ChEBI" id="CHEBI:597326"/>
    </ligand>
</feature>
<proteinExistence type="inferred from homology"/>
<comment type="caution">
    <text evidence="6">The sequence shown here is derived from an EMBL/GenBank/DDBJ whole genome shotgun (WGS) entry which is preliminary data.</text>
</comment>
<comment type="catalytic activity">
    <reaction evidence="5">
        <text>N(2)-acetyl-L-ornithine + 2-oxoglutarate = N-acetyl-L-glutamate 5-semialdehyde + L-glutamate</text>
        <dbReference type="Rhea" id="RHEA:18049"/>
        <dbReference type="ChEBI" id="CHEBI:16810"/>
        <dbReference type="ChEBI" id="CHEBI:29123"/>
        <dbReference type="ChEBI" id="CHEBI:29985"/>
        <dbReference type="ChEBI" id="CHEBI:57805"/>
        <dbReference type="EC" id="2.6.1.11"/>
    </reaction>
</comment>
<keyword evidence="3 5" id="KW-0808">Transferase</keyword>
<evidence type="ECO:0000256" key="3">
    <source>
        <dbReference type="ARBA" id="ARBA00022679"/>
    </source>
</evidence>
<keyword evidence="2 5" id="KW-0028">Amino-acid biosynthesis</keyword>